<proteinExistence type="predicted"/>
<evidence type="ECO:0000313" key="2">
    <source>
        <dbReference type="EMBL" id="TWF93707.1"/>
    </source>
</evidence>
<dbReference type="Gene3D" id="1.10.1220.10">
    <property type="entry name" value="Met repressor-like"/>
    <property type="match status" value="1"/>
</dbReference>
<dbReference type="OrthoDB" id="10001459at2"/>
<organism evidence="2 3">
    <name type="scientific">Saccharopolyspora dendranthemae</name>
    <dbReference type="NCBI Taxonomy" id="1181886"/>
    <lineage>
        <taxon>Bacteria</taxon>
        <taxon>Bacillati</taxon>
        <taxon>Actinomycetota</taxon>
        <taxon>Actinomycetes</taxon>
        <taxon>Pseudonocardiales</taxon>
        <taxon>Pseudonocardiaceae</taxon>
        <taxon>Saccharopolyspora</taxon>
    </lineage>
</organism>
<dbReference type="GO" id="GO:0006355">
    <property type="term" value="P:regulation of DNA-templated transcription"/>
    <property type="evidence" value="ECO:0007669"/>
    <property type="project" value="InterPro"/>
</dbReference>
<reference evidence="2 3" key="1">
    <citation type="submission" date="2019-06" db="EMBL/GenBank/DDBJ databases">
        <title>Sequencing the genomes of 1000 actinobacteria strains.</title>
        <authorList>
            <person name="Klenk H.-P."/>
        </authorList>
    </citation>
    <scope>NUCLEOTIDE SEQUENCE [LARGE SCALE GENOMIC DNA]</scope>
    <source>
        <strain evidence="2 3">DSM 46699</strain>
    </source>
</reference>
<comment type="caution">
    <text evidence="2">The sequence shown here is derived from an EMBL/GenBank/DDBJ whole genome shotgun (WGS) entry which is preliminary data.</text>
</comment>
<dbReference type="RefSeq" id="WP_145743699.1">
    <property type="nucleotide sequence ID" value="NZ_VIWX01000005.1"/>
</dbReference>
<feature type="domain" description="Ribbon-helix-helix protein CopG" evidence="1">
    <location>
        <begin position="53"/>
        <end position="86"/>
    </location>
</feature>
<evidence type="ECO:0000259" key="1">
    <source>
        <dbReference type="Pfam" id="PF01402"/>
    </source>
</evidence>
<dbReference type="Pfam" id="PF01402">
    <property type="entry name" value="RHH_1"/>
    <property type="match status" value="1"/>
</dbReference>
<dbReference type="AlphaFoldDB" id="A0A561U2X2"/>
<protein>
    <submittedName>
        <fullName evidence="2">Ribbon-helix-helix CopG family protein</fullName>
    </submittedName>
</protein>
<keyword evidence="3" id="KW-1185">Reference proteome</keyword>
<accession>A0A561U2X2</accession>
<gene>
    <name evidence="2" type="ORF">FHU35_15564</name>
</gene>
<dbReference type="EMBL" id="VIWX01000005">
    <property type="protein sequence ID" value="TWF93707.1"/>
    <property type="molecule type" value="Genomic_DNA"/>
</dbReference>
<dbReference type="Proteomes" id="UP000316184">
    <property type="component" value="Unassembled WGS sequence"/>
</dbReference>
<evidence type="ECO:0000313" key="3">
    <source>
        <dbReference type="Proteomes" id="UP000316184"/>
    </source>
</evidence>
<name>A0A561U2X2_9PSEU</name>
<sequence length="127" mass="14498">MTENQDPDFESMSYAELAEWQYAHREELDDEFERGEYEPVEVEISPNLEVTRSFRLPAIDAELIDQAVERSGLSRSEWIRDVLLAAAKGEGDSPVSKVDLQQALELLHRVENLVDPAHQHVAHRQAS</sequence>
<dbReference type="InterPro" id="IPR002145">
    <property type="entry name" value="CopG"/>
</dbReference>
<dbReference type="InterPro" id="IPR013321">
    <property type="entry name" value="Arc_rbn_hlx_hlx"/>
</dbReference>